<evidence type="ECO:0000256" key="1">
    <source>
        <dbReference type="SAM" id="Phobius"/>
    </source>
</evidence>
<organism evidence="2 3">
    <name type="scientific">Promicromonospora thailandica</name>
    <dbReference type="NCBI Taxonomy" id="765201"/>
    <lineage>
        <taxon>Bacteria</taxon>
        <taxon>Bacillati</taxon>
        <taxon>Actinomycetota</taxon>
        <taxon>Actinomycetes</taxon>
        <taxon>Micrococcales</taxon>
        <taxon>Promicromonosporaceae</taxon>
        <taxon>Promicromonospora</taxon>
    </lineage>
</organism>
<dbReference type="RefSeq" id="WP_253833371.1">
    <property type="nucleotide sequence ID" value="NZ_JAMTCS010000002.1"/>
</dbReference>
<dbReference type="EMBL" id="JAMTCS010000002">
    <property type="protein sequence ID" value="MCP2263680.1"/>
    <property type="molecule type" value="Genomic_DNA"/>
</dbReference>
<name>A0A9X2FYG4_9MICO</name>
<sequence>MTFNSGSGGAVLLVRALHLLVGLAALTGVVMELVVAVTDGPGLAPTHAERLVRLFSYFTIQSNLLIAGVSFALAGDPRRDGPVFRVLRLDALLCIAVTGIVYNTVLRGLTPLAGAGPVANTLLHGVAPVAAVVVWLLAGPRPRVSSRTVWWSVAYPVAWLVWTFVRGAVTGWYPYPFLDVTELGLAGALVNAALVAVVFLVLAWGVRWADGRLPATDRSPHAR</sequence>
<dbReference type="InterPro" id="IPR049713">
    <property type="entry name" value="Pr6Pr-like"/>
</dbReference>
<feature type="transmembrane region" description="Helical" evidence="1">
    <location>
        <begin position="86"/>
        <end position="106"/>
    </location>
</feature>
<keyword evidence="1" id="KW-0812">Transmembrane</keyword>
<dbReference type="NCBIfam" id="NF038065">
    <property type="entry name" value="Pr6Pr"/>
    <property type="match status" value="1"/>
</dbReference>
<feature type="transmembrane region" description="Helical" evidence="1">
    <location>
        <begin position="54"/>
        <end position="74"/>
    </location>
</feature>
<feature type="transmembrane region" description="Helical" evidence="1">
    <location>
        <begin position="12"/>
        <end position="34"/>
    </location>
</feature>
<dbReference type="AlphaFoldDB" id="A0A9X2FYG4"/>
<keyword evidence="1" id="KW-1133">Transmembrane helix</keyword>
<dbReference type="Proteomes" id="UP001139493">
    <property type="component" value="Unassembled WGS sequence"/>
</dbReference>
<comment type="caution">
    <text evidence="2">The sequence shown here is derived from an EMBL/GenBank/DDBJ whole genome shotgun (WGS) entry which is preliminary data.</text>
</comment>
<evidence type="ECO:0000313" key="3">
    <source>
        <dbReference type="Proteomes" id="UP001139493"/>
    </source>
</evidence>
<feature type="transmembrane region" description="Helical" evidence="1">
    <location>
        <begin position="118"/>
        <end position="137"/>
    </location>
</feature>
<feature type="transmembrane region" description="Helical" evidence="1">
    <location>
        <begin position="185"/>
        <end position="206"/>
    </location>
</feature>
<feature type="transmembrane region" description="Helical" evidence="1">
    <location>
        <begin position="149"/>
        <end position="173"/>
    </location>
</feature>
<keyword evidence="1" id="KW-0472">Membrane</keyword>
<keyword evidence="3" id="KW-1185">Reference proteome</keyword>
<accession>A0A9X2FYG4</accession>
<proteinExistence type="predicted"/>
<evidence type="ECO:0000313" key="2">
    <source>
        <dbReference type="EMBL" id="MCP2263680.1"/>
    </source>
</evidence>
<reference evidence="2" key="1">
    <citation type="submission" date="2022-06" db="EMBL/GenBank/DDBJ databases">
        <title>Genomic Encyclopedia of Archaeal and Bacterial Type Strains, Phase II (KMG-II): from individual species to whole genera.</title>
        <authorList>
            <person name="Goeker M."/>
        </authorList>
    </citation>
    <scope>NUCLEOTIDE SEQUENCE</scope>
    <source>
        <strain evidence="2">DSM 26652</strain>
    </source>
</reference>
<gene>
    <name evidence="2" type="ORF">APR03_001011</name>
</gene>
<protein>
    <submittedName>
        <fullName evidence="2">FAR-17a/AIG1-like protein</fullName>
    </submittedName>
</protein>